<dbReference type="InterPro" id="IPR003010">
    <property type="entry name" value="C-N_Hydrolase"/>
</dbReference>
<dbReference type="PROSITE" id="PS50263">
    <property type="entry name" value="CN_HYDROLASE"/>
    <property type="match status" value="1"/>
</dbReference>
<evidence type="ECO:0000259" key="3">
    <source>
        <dbReference type="PROSITE" id="PS50263"/>
    </source>
</evidence>
<dbReference type="InterPro" id="IPR050345">
    <property type="entry name" value="Aliph_Amidase/BUP"/>
</dbReference>
<dbReference type="GO" id="GO:0016811">
    <property type="term" value="F:hydrolase activity, acting on carbon-nitrogen (but not peptide) bonds, in linear amides"/>
    <property type="evidence" value="ECO:0007669"/>
    <property type="project" value="TreeGrafter"/>
</dbReference>
<dbReference type="CDD" id="cd07197">
    <property type="entry name" value="nitrilase"/>
    <property type="match status" value="1"/>
</dbReference>
<feature type="compositionally biased region" description="Basic and acidic residues" evidence="2">
    <location>
        <begin position="236"/>
        <end position="246"/>
    </location>
</feature>
<proteinExistence type="predicted"/>
<feature type="region of interest" description="Disordered" evidence="2">
    <location>
        <begin position="236"/>
        <end position="264"/>
    </location>
</feature>
<dbReference type="PANTHER" id="PTHR43674">
    <property type="entry name" value="NITRILASE C965.09-RELATED"/>
    <property type="match status" value="1"/>
</dbReference>
<dbReference type="GO" id="GO:0016746">
    <property type="term" value="F:acyltransferase activity"/>
    <property type="evidence" value="ECO:0007669"/>
    <property type="project" value="UniProtKB-KW"/>
</dbReference>
<organism evidence="4 5">
    <name type="scientific">Sphingomonas taxi</name>
    <dbReference type="NCBI Taxonomy" id="1549858"/>
    <lineage>
        <taxon>Bacteria</taxon>
        <taxon>Pseudomonadati</taxon>
        <taxon>Pseudomonadota</taxon>
        <taxon>Alphaproteobacteria</taxon>
        <taxon>Sphingomonadales</taxon>
        <taxon>Sphingomonadaceae</taxon>
        <taxon>Sphingomonas</taxon>
    </lineage>
</organism>
<dbReference type="Gene3D" id="3.60.110.10">
    <property type="entry name" value="Carbon-nitrogen hydrolase"/>
    <property type="match status" value="1"/>
</dbReference>
<feature type="compositionally biased region" description="Pro residues" evidence="2">
    <location>
        <begin position="250"/>
        <end position="264"/>
    </location>
</feature>
<protein>
    <submittedName>
        <fullName evidence="4">Acyltransferase</fullName>
    </submittedName>
</protein>
<feature type="domain" description="CN hydrolase" evidence="3">
    <location>
        <begin position="1"/>
        <end position="239"/>
    </location>
</feature>
<evidence type="ECO:0000313" key="5">
    <source>
        <dbReference type="Proteomes" id="UP000249229"/>
    </source>
</evidence>
<reference evidence="4 5" key="1">
    <citation type="submission" date="2017-08" db="EMBL/GenBank/DDBJ databases">
        <title>Infants hospitalized years apart are colonized by the same room-sourced microbial strains.</title>
        <authorList>
            <person name="Brooks B."/>
            <person name="Olm M.R."/>
            <person name="Firek B.A."/>
            <person name="Baker R."/>
            <person name="Thomas B.C."/>
            <person name="Morowitz M.J."/>
            <person name="Banfield J.F."/>
        </authorList>
    </citation>
    <scope>NUCLEOTIDE SEQUENCE [LARGE SCALE GENOMIC DNA]</scope>
    <source>
        <strain evidence="4">S2_005_001_R1_22</strain>
    </source>
</reference>
<dbReference type="SUPFAM" id="SSF56317">
    <property type="entry name" value="Carbon-nitrogen hydrolase"/>
    <property type="match status" value="1"/>
</dbReference>
<evidence type="ECO:0000313" key="4">
    <source>
        <dbReference type="EMBL" id="PZQ59569.1"/>
    </source>
</evidence>
<accession>A0A2W5P5Z5</accession>
<dbReference type="InterPro" id="IPR036526">
    <property type="entry name" value="C-N_Hydrolase_sf"/>
</dbReference>
<gene>
    <name evidence="4" type="ORF">DI544_10520</name>
</gene>
<dbReference type="PANTHER" id="PTHR43674:SF2">
    <property type="entry name" value="BETA-UREIDOPROPIONASE"/>
    <property type="match status" value="1"/>
</dbReference>
<keyword evidence="4" id="KW-0808">Transferase</keyword>
<dbReference type="Pfam" id="PF00795">
    <property type="entry name" value="CN_hydrolase"/>
    <property type="match status" value="1"/>
</dbReference>
<name>A0A2W5P5Z5_9SPHN</name>
<dbReference type="EMBL" id="QFQI01000008">
    <property type="protein sequence ID" value="PZQ59569.1"/>
    <property type="molecule type" value="Genomic_DNA"/>
</dbReference>
<dbReference type="AlphaFoldDB" id="A0A2W5P5Z5"/>
<evidence type="ECO:0000256" key="1">
    <source>
        <dbReference type="ARBA" id="ARBA00022801"/>
    </source>
</evidence>
<keyword evidence="4" id="KW-0012">Acyltransferase</keyword>
<comment type="caution">
    <text evidence="4">The sequence shown here is derived from an EMBL/GenBank/DDBJ whole genome shotgun (WGS) entry which is preliminary data.</text>
</comment>
<dbReference type="Proteomes" id="UP000249229">
    <property type="component" value="Unassembled WGS sequence"/>
</dbReference>
<sequence length="264" mass="28162">MRVAAVQCHAVFDDAPRAGEVVARWLRWAAVEEVDLLVFPEAFLLGHSYDPATIRSRAVDATATALPALCRRIAPFATTVVIGAFHVDDGRVFNSAFVIRDGVIAGRYAKAHPNEPGVTPGTDCPTFLVSGVRYGINICNDANHPDAAARVARQDSDLILYSLGNRLKPAVARRWREKSLANLVDRARQTGCWIVSSDVTGASDGLVSFGCTAIVAPDGQVVARVPDLHEGVVVHDVPARRAERKAGGPHGPPPPAGDQPMLTP</sequence>
<evidence type="ECO:0000256" key="2">
    <source>
        <dbReference type="SAM" id="MobiDB-lite"/>
    </source>
</evidence>
<keyword evidence="1" id="KW-0378">Hydrolase</keyword>